<dbReference type="AlphaFoldDB" id="A0A916RWD1"/>
<dbReference type="RefSeq" id="WP_188759567.1">
    <property type="nucleotide sequence ID" value="NZ_BMJB01000001.1"/>
</dbReference>
<reference evidence="2" key="1">
    <citation type="journal article" date="2014" name="Int. J. Syst. Evol. Microbiol.">
        <title>Complete genome sequence of Corynebacterium casei LMG S-19264T (=DSM 44701T), isolated from a smear-ripened cheese.</title>
        <authorList>
            <consortium name="US DOE Joint Genome Institute (JGI-PGF)"/>
            <person name="Walter F."/>
            <person name="Albersmeier A."/>
            <person name="Kalinowski J."/>
            <person name="Ruckert C."/>
        </authorList>
    </citation>
    <scope>NUCLEOTIDE SEQUENCE</scope>
    <source>
        <strain evidence="2">CGMCC 1.15447</strain>
    </source>
</reference>
<organism evidence="2 3">
    <name type="scientific">Edaphobacter acidisoli</name>
    <dbReference type="NCBI Taxonomy" id="2040573"/>
    <lineage>
        <taxon>Bacteria</taxon>
        <taxon>Pseudomonadati</taxon>
        <taxon>Acidobacteriota</taxon>
        <taxon>Terriglobia</taxon>
        <taxon>Terriglobales</taxon>
        <taxon>Acidobacteriaceae</taxon>
        <taxon>Edaphobacter</taxon>
    </lineage>
</organism>
<dbReference type="SUPFAM" id="SSF46785">
    <property type="entry name" value="Winged helix' DNA-binding domain"/>
    <property type="match status" value="1"/>
</dbReference>
<dbReference type="EMBL" id="BMJB01000001">
    <property type="protein sequence ID" value="GGA72407.1"/>
    <property type="molecule type" value="Genomic_DNA"/>
</dbReference>
<feature type="domain" description="Transcription regulator PadR N-terminal" evidence="1">
    <location>
        <begin position="16"/>
        <end position="89"/>
    </location>
</feature>
<dbReference type="PANTHER" id="PTHR33169">
    <property type="entry name" value="PADR-FAMILY TRANSCRIPTIONAL REGULATOR"/>
    <property type="match status" value="1"/>
</dbReference>
<evidence type="ECO:0000259" key="1">
    <source>
        <dbReference type="Pfam" id="PF03551"/>
    </source>
</evidence>
<gene>
    <name evidence="2" type="ORF">GCM10011507_25050</name>
</gene>
<comment type="caution">
    <text evidence="2">The sequence shown here is derived from an EMBL/GenBank/DDBJ whole genome shotgun (WGS) entry which is preliminary data.</text>
</comment>
<evidence type="ECO:0000313" key="3">
    <source>
        <dbReference type="Proteomes" id="UP000648801"/>
    </source>
</evidence>
<dbReference type="InterPro" id="IPR036390">
    <property type="entry name" value="WH_DNA-bd_sf"/>
</dbReference>
<keyword evidence="3" id="KW-1185">Reference proteome</keyword>
<name>A0A916RWD1_9BACT</name>
<evidence type="ECO:0000313" key="2">
    <source>
        <dbReference type="EMBL" id="GGA72407.1"/>
    </source>
</evidence>
<dbReference type="Proteomes" id="UP000648801">
    <property type="component" value="Unassembled WGS sequence"/>
</dbReference>
<proteinExistence type="predicted"/>
<dbReference type="InterPro" id="IPR036388">
    <property type="entry name" value="WH-like_DNA-bd_sf"/>
</dbReference>
<reference evidence="2" key="2">
    <citation type="submission" date="2020-09" db="EMBL/GenBank/DDBJ databases">
        <authorList>
            <person name="Sun Q."/>
            <person name="Zhou Y."/>
        </authorList>
    </citation>
    <scope>NUCLEOTIDE SEQUENCE</scope>
    <source>
        <strain evidence="2">CGMCC 1.15447</strain>
    </source>
</reference>
<sequence length="111" mass="12291">MAKQNYLGEFELMVLLTIARLGEEAYGVPLARELTAMRGRDVAVGSVYAALERLEDKGLISSTLGEATPERGGRAKRYFRITEQGLRSVHETREVLNKLWGSLPLPGETTL</sequence>
<dbReference type="InterPro" id="IPR005149">
    <property type="entry name" value="Tscrpt_reg_PadR_N"/>
</dbReference>
<dbReference type="PANTHER" id="PTHR33169:SF14">
    <property type="entry name" value="TRANSCRIPTIONAL REGULATOR RV3488"/>
    <property type="match status" value="1"/>
</dbReference>
<accession>A0A916RWD1</accession>
<dbReference type="InterPro" id="IPR052509">
    <property type="entry name" value="Metal_resp_DNA-bind_regulator"/>
</dbReference>
<dbReference type="Gene3D" id="1.10.10.10">
    <property type="entry name" value="Winged helix-like DNA-binding domain superfamily/Winged helix DNA-binding domain"/>
    <property type="match status" value="1"/>
</dbReference>
<dbReference type="Pfam" id="PF03551">
    <property type="entry name" value="PadR"/>
    <property type="match status" value="1"/>
</dbReference>
<protein>
    <recommendedName>
        <fullName evidence="1">Transcription regulator PadR N-terminal domain-containing protein</fullName>
    </recommendedName>
</protein>